<evidence type="ECO:0000313" key="5">
    <source>
        <dbReference type="Proteomes" id="UP001152607"/>
    </source>
</evidence>
<comment type="caution">
    <text evidence="4">The sequence shown here is derived from an EMBL/GenBank/DDBJ whole genome shotgun (WGS) entry which is preliminary data.</text>
</comment>
<accession>A0A9W4ULW8</accession>
<comment type="similarity">
    <text evidence="1 3">Belongs to the short-chain dehydrogenases/reductases (SDR) family.</text>
</comment>
<dbReference type="Pfam" id="PF00106">
    <property type="entry name" value="adh_short"/>
    <property type="match status" value="1"/>
</dbReference>
<organism evidence="4 5">
    <name type="scientific">Periconia digitata</name>
    <dbReference type="NCBI Taxonomy" id="1303443"/>
    <lineage>
        <taxon>Eukaryota</taxon>
        <taxon>Fungi</taxon>
        <taxon>Dikarya</taxon>
        <taxon>Ascomycota</taxon>
        <taxon>Pezizomycotina</taxon>
        <taxon>Dothideomycetes</taxon>
        <taxon>Pleosporomycetidae</taxon>
        <taxon>Pleosporales</taxon>
        <taxon>Massarineae</taxon>
        <taxon>Periconiaceae</taxon>
        <taxon>Periconia</taxon>
    </lineage>
</organism>
<sequence length="305" mass="32873">MSQDPGKELLNAGWNFTAKLHSDTYPAISPANSDLGGSNVFITGASKGCGKATAISFAQAGASGIALAARSPLDSVVAEVLAAAERAGKPKPKVVAVHLDVTKREDVEAALEVISGAFGGRLDVLINNAGRLSKSVPFLETDPDDYFEDYKVNILGPYLITRFFLPLLFTSPTKLLVNVASVGAVQLSPYASAYSCSKLALLRFGEFLEVEHGPQTDDGVIIVGVHPGAVDTPLARGLVEEYHGLLKDEARLCGDWMVWCASQRREWLSGRYISVNWDVEEFEGMKDRIVKGDLLKNRMVVTPFS</sequence>
<protein>
    <submittedName>
        <fullName evidence="4">Uncharacterized protein</fullName>
    </submittedName>
</protein>
<evidence type="ECO:0000256" key="3">
    <source>
        <dbReference type="RuleBase" id="RU000363"/>
    </source>
</evidence>
<evidence type="ECO:0000256" key="1">
    <source>
        <dbReference type="ARBA" id="ARBA00006484"/>
    </source>
</evidence>
<dbReference type="PANTHER" id="PTHR44196:SF1">
    <property type="entry name" value="DEHYDROGENASE_REDUCTASE SDR FAMILY MEMBER 7B"/>
    <property type="match status" value="1"/>
</dbReference>
<dbReference type="InterPro" id="IPR002347">
    <property type="entry name" value="SDR_fam"/>
</dbReference>
<gene>
    <name evidence="4" type="ORF">PDIGIT_LOCUS9747</name>
</gene>
<name>A0A9W4ULW8_9PLEO</name>
<dbReference type="PRINTS" id="PR00080">
    <property type="entry name" value="SDRFAMILY"/>
</dbReference>
<dbReference type="GO" id="GO:0016020">
    <property type="term" value="C:membrane"/>
    <property type="evidence" value="ECO:0007669"/>
    <property type="project" value="TreeGrafter"/>
</dbReference>
<dbReference type="EMBL" id="CAOQHR010000006">
    <property type="protein sequence ID" value="CAI6336643.1"/>
    <property type="molecule type" value="Genomic_DNA"/>
</dbReference>
<proteinExistence type="inferred from homology"/>
<dbReference type="OrthoDB" id="1933717at2759"/>
<dbReference type="PRINTS" id="PR00081">
    <property type="entry name" value="GDHRDH"/>
</dbReference>
<dbReference type="GO" id="GO:0016491">
    <property type="term" value="F:oxidoreductase activity"/>
    <property type="evidence" value="ECO:0007669"/>
    <property type="project" value="UniProtKB-KW"/>
</dbReference>
<dbReference type="Gene3D" id="3.40.50.720">
    <property type="entry name" value="NAD(P)-binding Rossmann-like Domain"/>
    <property type="match status" value="1"/>
</dbReference>
<dbReference type="AlphaFoldDB" id="A0A9W4ULW8"/>
<dbReference type="PANTHER" id="PTHR44196">
    <property type="entry name" value="DEHYDROGENASE/REDUCTASE SDR FAMILY MEMBER 7B"/>
    <property type="match status" value="1"/>
</dbReference>
<dbReference type="InterPro" id="IPR036291">
    <property type="entry name" value="NAD(P)-bd_dom_sf"/>
</dbReference>
<keyword evidence="2" id="KW-0560">Oxidoreductase</keyword>
<dbReference type="SUPFAM" id="SSF51735">
    <property type="entry name" value="NAD(P)-binding Rossmann-fold domains"/>
    <property type="match status" value="1"/>
</dbReference>
<dbReference type="CDD" id="cd05233">
    <property type="entry name" value="SDR_c"/>
    <property type="match status" value="1"/>
</dbReference>
<reference evidence="4" key="1">
    <citation type="submission" date="2023-01" db="EMBL/GenBank/DDBJ databases">
        <authorList>
            <person name="Van Ghelder C."/>
            <person name="Rancurel C."/>
        </authorList>
    </citation>
    <scope>NUCLEOTIDE SEQUENCE</scope>
    <source>
        <strain evidence="4">CNCM I-4278</strain>
    </source>
</reference>
<dbReference type="Proteomes" id="UP001152607">
    <property type="component" value="Unassembled WGS sequence"/>
</dbReference>
<evidence type="ECO:0000313" key="4">
    <source>
        <dbReference type="EMBL" id="CAI6336643.1"/>
    </source>
</evidence>
<keyword evidence="5" id="KW-1185">Reference proteome</keyword>
<evidence type="ECO:0000256" key="2">
    <source>
        <dbReference type="ARBA" id="ARBA00023002"/>
    </source>
</evidence>